<dbReference type="RefSeq" id="WP_091402556.1">
    <property type="nucleotide sequence ID" value="NZ_FMCR01000004.1"/>
</dbReference>
<organism evidence="4 5">
    <name type="scientific">Micromonospora saelicesensis</name>
    <dbReference type="NCBI Taxonomy" id="285676"/>
    <lineage>
        <taxon>Bacteria</taxon>
        <taxon>Bacillati</taxon>
        <taxon>Actinomycetota</taxon>
        <taxon>Actinomycetes</taxon>
        <taxon>Micromonosporales</taxon>
        <taxon>Micromonosporaceae</taxon>
        <taxon>Micromonospora</taxon>
    </lineage>
</organism>
<dbReference type="Proteomes" id="UP000249334">
    <property type="component" value="Unassembled WGS sequence"/>
</dbReference>
<name>A0A1C4YG03_9ACTN</name>
<reference evidence="4 5" key="1">
    <citation type="submission" date="2016-06" db="EMBL/GenBank/DDBJ databases">
        <authorList>
            <person name="Kjaerup R.B."/>
            <person name="Dalgaard T.S."/>
            <person name="Juul-Madsen H.R."/>
        </authorList>
    </citation>
    <scope>NUCLEOTIDE SEQUENCE [LARGE SCALE GENOMIC DNA]</scope>
    <source>
        <strain evidence="4 5">DSM 44871</strain>
    </source>
</reference>
<feature type="region of interest" description="Disordered" evidence="1">
    <location>
        <begin position="54"/>
        <end position="82"/>
    </location>
</feature>
<gene>
    <name evidence="4" type="ORF">GA0070561_4172</name>
    <name evidence="3" type="ORF">GAR05_03486</name>
</gene>
<keyword evidence="6" id="KW-1185">Reference proteome</keyword>
<dbReference type="InterPro" id="IPR022603">
    <property type="entry name" value="DUF3152"/>
</dbReference>
<reference evidence="3 6" key="2">
    <citation type="submission" date="2018-03" db="EMBL/GenBank/DDBJ databases">
        <title>Genomic framework for the identification of Micromonospora saelicesensis and Micromonospora noduli.</title>
        <authorList>
            <person name="Riesco R."/>
            <person name="Trujillo M.E."/>
        </authorList>
    </citation>
    <scope>NUCLEOTIDE SEQUENCE [LARGE SCALE GENOMIC DNA]</scope>
    <source>
        <strain evidence="3 6">GAR05</strain>
    </source>
</reference>
<evidence type="ECO:0000256" key="1">
    <source>
        <dbReference type="SAM" id="MobiDB-lite"/>
    </source>
</evidence>
<feature type="domain" description="DUF3152" evidence="2">
    <location>
        <begin position="83"/>
        <end position="252"/>
    </location>
</feature>
<dbReference type="Pfam" id="PF11350">
    <property type="entry name" value="DUF3152"/>
    <property type="match status" value="1"/>
</dbReference>
<dbReference type="EMBL" id="FMCR01000004">
    <property type="protein sequence ID" value="SCF19649.1"/>
    <property type="molecule type" value="Genomic_DNA"/>
</dbReference>
<dbReference type="EMBL" id="PXXW01000026">
    <property type="protein sequence ID" value="RAN97960.1"/>
    <property type="molecule type" value="Genomic_DNA"/>
</dbReference>
<proteinExistence type="predicted"/>
<dbReference type="AlphaFoldDB" id="A0A1C4YG03"/>
<evidence type="ECO:0000313" key="3">
    <source>
        <dbReference type="EMBL" id="RAN97960.1"/>
    </source>
</evidence>
<evidence type="ECO:0000313" key="5">
    <source>
        <dbReference type="Proteomes" id="UP000198864"/>
    </source>
</evidence>
<accession>A0A1C4YG03</accession>
<dbReference type="SUPFAM" id="SSF55486">
    <property type="entry name" value="Metalloproteases ('zincins'), catalytic domain"/>
    <property type="match status" value="1"/>
</dbReference>
<dbReference type="Proteomes" id="UP000198864">
    <property type="component" value="Unassembled WGS sequence"/>
</dbReference>
<protein>
    <recommendedName>
        <fullName evidence="2">DUF3152 domain-containing protein</fullName>
    </recommendedName>
</protein>
<evidence type="ECO:0000313" key="4">
    <source>
        <dbReference type="EMBL" id="SCF19649.1"/>
    </source>
</evidence>
<dbReference type="STRING" id="285676.GA0070561_4172"/>
<evidence type="ECO:0000313" key="6">
    <source>
        <dbReference type="Proteomes" id="UP000249334"/>
    </source>
</evidence>
<sequence length="273" mass="29241">MTPSSPYGPPRPPEPRSALRGVRPAFVRMHRRRRRSMLLGLLVLAAAIGVTVSRGDEPSVEPPATTQGGMGHGGGVAAHPAPTGYPSVGAGRFTAADGETPVHGTDGPLHRYRVVVERGAGQDADVFAARVDEVLADPRSWIASDELRVQRVADAGAADFTIYLATPVTSERMCAEGGLTTERYTSCRLPGQVIINLARWMEAVPDYGASLDTYRTYVINHEVGHEFGEEHEACPGPGEPAPVMQQQTYGLEGCVANAWPYLDGRRYAGDIVP</sequence>
<evidence type="ECO:0000259" key="2">
    <source>
        <dbReference type="Pfam" id="PF11350"/>
    </source>
</evidence>